<reference evidence="1" key="1">
    <citation type="submission" date="2019-09" db="EMBL/GenBank/DDBJ databases">
        <title>Characterisation of the sponge microbiome using genome-centric metagenomics.</title>
        <authorList>
            <person name="Engelberts J.P."/>
            <person name="Robbins S.J."/>
            <person name="De Goeij J.M."/>
            <person name="Aranda M."/>
            <person name="Bell S.C."/>
            <person name="Webster N.S."/>
        </authorList>
    </citation>
    <scope>NUCLEOTIDE SEQUENCE</scope>
    <source>
        <strain evidence="1">SB0662_bin_9</strain>
    </source>
</reference>
<accession>A0A6B1DP71</accession>
<comment type="caution">
    <text evidence="1">The sequence shown here is derived from an EMBL/GenBank/DDBJ whole genome shotgun (WGS) entry which is preliminary data.</text>
</comment>
<gene>
    <name evidence="1" type="ORF">F4Y08_00980</name>
</gene>
<evidence type="ECO:0000313" key="1">
    <source>
        <dbReference type="EMBL" id="MYD88901.1"/>
    </source>
</evidence>
<name>A0A6B1DP71_9CHLR</name>
<dbReference type="AlphaFoldDB" id="A0A6B1DP71"/>
<proteinExistence type="predicted"/>
<dbReference type="EMBL" id="VXPY01000009">
    <property type="protein sequence ID" value="MYD88901.1"/>
    <property type="molecule type" value="Genomic_DNA"/>
</dbReference>
<sequence>MADITRIDYMGWSQVQRIATRHLEVVVVHEVGPRIVSVSLPGRHNMFGQLSNEMGQTGGGDFRLYGGQRLWSAPEEDSAFTYFPDNVPANVSQPDVGTVAFTAPVEPDNGVQKEMVLTPSEDQASIQVLHRITNRGPKPIRLSPWAVSVMNLHGTAIVPLPPFGSHDDFLAPVSNLVLWAYTDLTDPRWTVGGKYVLLRQDAGAGTPQKVGLRVSQGWSAYVLDEVLFVKTFADQAEAEYPDLNSNVEIYTDARFLEVETLGPLASLAPGEAATQTETWYLVPGIPTPASDDDVERDVMPVVNRVLETGRIA</sequence>
<protein>
    <submittedName>
        <fullName evidence="1">Uncharacterized protein</fullName>
    </submittedName>
</protein>
<organism evidence="1">
    <name type="scientific">Caldilineaceae bacterium SB0662_bin_9</name>
    <dbReference type="NCBI Taxonomy" id="2605258"/>
    <lineage>
        <taxon>Bacteria</taxon>
        <taxon>Bacillati</taxon>
        <taxon>Chloroflexota</taxon>
        <taxon>Caldilineae</taxon>
        <taxon>Caldilineales</taxon>
        <taxon>Caldilineaceae</taxon>
    </lineage>
</organism>